<dbReference type="InParanoid" id="E9HFP5"/>
<name>E9HFP5_DAPPU</name>
<accession>E9HFP5</accession>
<feature type="compositionally biased region" description="Low complexity" evidence="1">
    <location>
        <begin position="166"/>
        <end position="182"/>
    </location>
</feature>
<dbReference type="HOGENOM" id="CLU_754918_0_0_1"/>
<proteinExistence type="predicted"/>
<sequence length="367" mass="40877">MFYSEFFFLFYAKSSRPEKKPWFKEDEVTIGREAEVAQARRIKLRAAKKRKAEAIEEARARYDEKQAKDQREEFEVKHLRDETSPPVLRCNTVALSRTPFITPPGAPILVGDLLHYLKTGTNAASTGSYLVTTPFANNQPSQFTPGYPSSNLPNGRMLSAPSPTVNSSLLTPSTDPSSNFQTGQQQGNCCQGVLVELQNLQKEVGKLCKALQSNSSHTNSRRVLDFHHSFLQNLIDECPKNSVKSFVDLNTALKDPKLAISMSTIAKLVKPLTALRILSRFTLCEPGLVIFCRLLQFALWDMELNEVIISSLLKVKNISDLEAKTSAKTSVSVSFPDENFCDVVGNIEQNISSLSDAVEKFVPQIPE</sequence>
<evidence type="ECO:0000256" key="1">
    <source>
        <dbReference type="SAM" id="MobiDB-lite"/>
    </source>
</evidence>
<feature type="region of interest" description="Disordered" evidence="1">
    <location>
        <begin position="141"/>
        <end position="182"/>
    </location>
</feature>
<dbReference type="KEGG" id="dpx:DAPPUDRAFT_329106"/>
<evidence type="ECO:0000313" key="3">
    <source>
        <dbReference type="Proteomes" id="UP000000305"/>
    </source>
</evidence>
<reference evidence="2 3" key="1">
    <citation type="journal article" date="2011" name="Science">
        <title>The ecoresponsive genome of Daphnia pulex.</title>
        <authorList>
            <person name="Colbourne J.K."/>
            <person name="Pfrender M.E."/>
            <person name="Gilbert D."/>
            <person name="Thomas W.K."/>
            <person name="Tucker A."/>
            <person name="Oakley T.H."/>
            <person name="Tokishita S."/>
            <person name="Aerts A."/>
            <person name="Arnold G.J."/>
            <person name="Basu M.K."/>
            <person name="Bauer D.J."/>
            <person name="Caceres C.E."/>
            <person name="Carmel L."/>
            <person name="Casola C."/>
            <person name="Choi J.H."/>
            <person name="Detter J.C."/>
            <person name="Dong Q."/>
            <person name="Dusheyko S."/>
            <person name="Eads B.D."/>
            <person name="Frohlich T."/>
            <person name="Geiler-Samerotte K.A."/>
            <person name="Gerlach D."/>
            <person name="Hatcher P."/>
            <person name="Jogdeo S."/>
            <person name="Krijgsveld J."/>
            <person name="Kriventseva E.V."/>
            <person name="Kultz D."/>
            <person name="Laforsch C."/>
            <person name="Lindquist E."/>
            <person name="Lopez J."/>
            <person name="Manak J.R."/>
            <person name="Muller J."/>
            <person name="Pangilinan J."/>
            <person name="Patwardhan R.P."/>
            <person name="Pitluck S."/>
            <person name="Pritham E.J."/>
            <person name="Rechtsteiner A."/>
            <person name="Rho M."/>
            <person name="Rogozin I.B."/>
            <person name="Sakarya O."/>
            <person name="Salamov A."/>
            <person name="Schaack S."/>
            <person name="Shapiro H."/>
            <person name="Shiga Y."/>
            <person name="Skalitzky C."/>
            <person name="Smith Z."/>
            <person name="Souvorov A."/>
            <person name="Sung W."/>
            <person name="Tang Z."/>
            <person name="Tsuchiya D."/>
            <person name="Tu H."/>
            <person name="Vos H."/>
            <person name="Wang M."/>
            <person name="Wolf Y.I."/>
            <person name="Yamagata H."/>
            <person name="Yamada T."/>
            <person name="Ye Y."/>
            <person name="Shaw J.R."/>
            <person name="Andrews J."/>
            <person name="Crease T.J."/>
            <person name="Tang H."/>
            <person name="Lucas S.M."/>
            <person name="Robertson H.M."/>
            <person name="Bork P."/>
            <person name="Koonin E.V."/>
            <person name="Zdobnov E.M."/>
            <person name="Grigoriev I.V."/>
            <person name="Lynch M."/>
            <person name="Boore J.L."/>
        </authorList>
    </citation>
    <scope>NUCLEOTIDE SEQUENCE [LARGE SCALE GENOMIC DNA]</scope>
</reference>
<gene>
    <name evidence="2" type="ORF">DAPPUDRAFT_329106</name>
</gene>
<dbReference type="EMBL" id="GL732636">
    <property type="protein sequence ID" value="EFX69466.1"/>
    <property type="molecule type" value="Genomic_DNA"/>
</dbReference>
<keyword evidence="3" id="KW-1185">Reference proteome</keyword>
<dbReference type="AlphaFoldDB" id="E9HFP5"/>
<organism evidence="2 3">
    <name type="scientific">Daphnia pulex</name>
    <name type="common">Water flea</name>
    <dbReference type="NCBI Taxonomy" id="6669"/>
    <lineage>
        <taxon>Eukaryota</taxon>
        <taxon>Metazoa</taxon>
        <taxon>Ecdysozoa</taxon>
        <taxon>Arthropoda</taxon>
        <taxon>Crustacea</taxon>
        <taxon>Branchiopoda</taxon>
        <taxon>Diplostraca</taxon>
        <taxon>Cladocera</taxon>
        <taxon>Anomopoda</taxon>
        <taxon>Daphniidae</taxon>
        <taxon>Daphnia</taxon>
    </lineage>
</organism>
<dbReference type="Proteomes" id="UP000000305">
    <property type="component" value="Unassembled WGS sequence"/>
</dbReference>
<dbReference type="OrthoDB" id="6397709at2759"/>
<feature type="compositionally biased region" description="Polar residues" evidence="1">
    <location>
        <begin position="141"/>
        <end position="153"/>
    </location>
</feature>
<evidence type="ECO:0000313" key="2">
    <source>
        <dbReference type="EMBL" id="EFX69466.1"/>
    </source>
</evidence>
<protein>
    <submittedName>
        <fullName evidence="2">Uncharacterized protein</fullName>
    </submittedName>
</protein>